<dbReference type="PANTHER" id="PTHR34133:SF8">
    <property type="entry name" value="OS07G0633000 PROTEIN"/>
    <property type="match status" value="1"/>
</dbReference>
<comment type="caution">
    <text evidence="1">The sequence shown here is derived from an EMBL/GenBank/DDBJ whole genome shotgun (WGS) entry which is preliminary data.</text>
</comment>
<dbReference type="eggNOG" id="ENOG502ZBKN">
    <property type="taxonomic scope" value="Bacteria"/>
</dbReference>
<dbReference type="OrthoDB" id="510717at2"/>
<name>A3ILQ5_9CHRO</name>
<dbReference type="Pfam" id="PF09366">
    <property type="entry name" value="DUF1997"/>
    <property type="match status" value="1"/>
</dbReference>
<protein>
    <recommendedName>
        <fullName evidence="3">DUF1997 domain-containing protein</fullName>
    </recommendedName>
</protein>
<reference evidence="1 2" key="1">
    <citation type="submission" date="2007-03" db="EMBL/GenBank/DDBJ databases">
        <authorList>
            <person name="Stal L."/>
            <person name="Ferriera S."/>
            <person name="Johnson J."/>
            <person name="Kravitz S."/>
            <person name="Beeson K."/>
            <person name="Sutton G."/>
            <person name="Rogers Y.-H."/>
            <person name="Friedman R."/>
            <person name="Frazier M."/>
            <person name="Venter J.C."/>
        </authorList>
    </citation>
    <scope>NUCLEOTIDE SEQUENCE [LARGE SCALE GENOMIC DNA]</scope>
    <source>
        <strain evidence="1 2">CCY0110</strain>
    </source>
</reference>
<evidence type="ECO:0000313" key="1">
    <source>
        <dbReference type="EMBL" id="EAZ92706.1"/>
    </source>
</evidence>
<sequence length="203" mass="23374">MSNQKFSHPIQFKASESLCLPVKRTPIPIHHYLRQPQRLVKAIADPKLMEQLSDNEFRLKMRPLNFMEMYHFQPTVILGVWSNSKGTVFLRSQDCEIRGIDYINDRFSLTLKGKLSPQEKEGKTYLEGQANLTVEVDLPPALRLTPDSLLKMTGNGLLRGVLSRIKNRLLNQLSQDYHHWVDAQSESLKTEEVSRFGEPCPEL</sequence>
<dbReference type="EMBL" id="AAXW01000005">
    <property type="protein sequence ID" value="EAZ92706.1"/>
    <property type="molecule type" value="Genomic_DNA"/>
</dbReference>
<dbReference type="InterPro" id="IPR018971">
    <property type="entry name" value="DUF1997"/>
</dbReference>
<proteinExistence type="predicted"/>
<organism evidence="1 2">
    <name type="scientific">Crocosphaera chwakensis CCY0110</name>
    <dbReference type="NCBI Taxonomy" id="391612"/>
    <lineage>
        <taxon>Bacteria</taxon>
        <taxon>Bacillati</taxon>
        <taxon>Cyanobacteriota</taxon>
        <taxon>Cyanophyceae</taxon>
        <taxon>Oscillatoriophycideae</taxon>
        <taxon>Chroococcales</taxon>
        <taxon>Aphanothecaceae</taxon>
        <taxon>Crocosphaera</taxon>
        <taxon>Crocosphaera chwakensis</taxon>
    </lineage>
</organism>
<keyword evidence="2" id="KW-1185">Reference proteome</keyword>
<gene>
    <name evidence="1" type="ORF">CY0110_24106</name>
</gene>
<dbReference type="Proteomes" id="UP000003781">
    <property type="component" value="Unassembled WGS sequence"/>
</dbReference>
<evidence type="ECO:0000313" key="2">
    <source>
        <dbReference type="Proteomes" id="UP000003781"/>
    </source>
</evidence>
<dbReference type="PANTHER" id="PTHR34133">
    <property type="entry name" value="OS07G0633000 PROTEIN"/>
    <property type="match status" value="1"/>
</dbReference>
<dbReference type="RefSeq" id="WP_008274279.1">
    <property type="nucleotide sequence ID" value="NZ_AAXW01000005.1"/>
</dbReference>
<dbReference type="AlphaFoldDB" id="A3ILQ5"/>
<evidence type="ECO:0008006" key="3">
    <source>
        <dbReference type="Google" id="ProtNLM"/>
    </source>
</evidence>
<accession>A3ILQ5</accession>